<organism evidence="2 3">
    <name type="scientific">Streptomyces rhizosphaericus</name>
    <dbReference type="NCBI Taxonomy" id="114699"/>
    <lineage>
        <taxon>Bacteria</taxon>
        <taxon>Bacillati</taxon>
        <taxon>Actinomycetota</taxon>
        <taxon>Actinomycetes</taxon>
        <taxon>Kitasatosporales</taxon>
        <taxon>Streptomycetaceae</taxon>
        <taxon>Streptomyces</taxon>
        <taxon>Streptomyces violaceusniger group</taxon>
    </lineage>
</organism>
<dbReference type="Proteomes" id="UP000476310">
    <property type="component" value="Unassembled WGS sequence"/>
</dbReference>
<keyword evidence="3" id="KW-1185">Reference proteome</keyword>
<keyword evidence="1" id="KW-0472">Membrane</keyword>
<evidence type="ECO:0000313" key="3">
    <source>
        <dbReference type="Proteomes" id="UP000476310"/>
    </source>
</evidence>
<accession>A0A6G4AHI9</accession>
<sequence>MELLIFLIAIVMIGGLIVVPALRRMRGGRGGRGAVQGAMRASDPQEYGFVPRERLDVRLPGPDRQLIDALEEVQARQDWQPAARLLALTEATSELRWQRVQTLAGAAAFELAQAPGQGGMWLRTWRVAAPEDPGAAAVHAEFLVRQALLDPSSQDFRMILEEARDVCHEAARLAPEDPVPHIIELGVARGLAYRQADFEELWTKVTKLAPHHMGAHLAALHYWCEKWHGSQDRADAFTHAAAASAPAKSLLPALPLFGVFEHLPEANLVRTLYRSEVITKAMEGALYAVRQAPADHPVLPHVRHLLIFFLVRAERYAEALEQLRHVDGHVGAVPWSYGADPAAEYTVYRALAVAGWEGGGGTPASLPR</sequence>
<dbReference type="AlphaFoldDB" id="A0A6G4AHI9"/>
<protein>
    <recommendedName>
        <fullName evidence="4">DUF4034 domain-containing protein</fullName>
    </recommendedName>
</protein>
<evidence type="ECO:0008006" key="4">
    <source>
        <dbReference type="Google" id="ProtNLM"/>
    </source>
</evidence>
<dbReference type="EMBL" id="JAAIKT010000020">
    <property type="protein sequence ID" value="NEW72274.1"/>
    <property type="molecule type" value="Genomic_DNA"/>
</dbReference>
<dbReference type="RefSeq" id="WP_164428591.1">
    <property type="nucleotide sequence ID" value="NZ_JAAIKT010000020.1"/>
</dbReference>
<gene>
    <name evidence="2" type="ORF">G4H13_18150</name>
</gene>
<comment type="caution">
    <text evidence="2">The sequence shown here is derived from an EMBL/GenBank/DDBJ whole genome shotgun (WGS) entry which is preliminary data.</text>
</comment>
<dbReference type="InterPro" id="IPR011990">
    <property type="entry name" value="TPR-like_helical_dom_sf"/>
</dbReference>
<proteinExistence type="predicted"/>
<feature type="transmembrane region" description="Helical" evidence="1">
    <location>
        <begin position="6"/>
        <end position="22"/>
    </location>
</feature>
<reference evidence="2" key="1">
    <citation type="submission" date="2020-02" db="EMBL/GenBank/DDBJ databases">
        <title>A new Streptomyces sp. for controlling soil-borne diseases.</title>
        <authorList>
            <person name="Li X."/>
            <person name="Tian Y."/>
            <person name="Gao K."/>
        </authorList>
    </citation>
    <scope>NUCLEOTIDE SEQUENCE [LARGE SCALE GENOMIC DNA]</scope>
    <source>
        <strain evidence="2">0250</strain>
    </source>
</reference>
<evidence type="ECO:0000256" key="1">
    <source>
        <dbReference type="SAM" id="Phobius"/>
    </source>
</evidence>
<keyword evidence="1" id="KW-0812">Transmembrane</keyword>
<evidence type="ECO:0000313" key="2">
    <source>
        <dbReference type="EMBL" id="NEW72274.1"/>
    </source>
</evidence>
<keyword evidence="1" id="KW-1133">Transmembrane helix</keyword>
<name>A0A6G4AHI9_9ACTN</name>
<dbReference type="Gene3D" id="1.25.40.10">
    <property type="entry name" value="Tetratricopeptide repeat domain"/>
    <property type="match status" value="1"/>
</dbReference>